<dbReference type="Gene3D" id="3.30.2310.20">
    <property type="entry name" value="RelE-like"/>
    <property type="match status" value="1"/>
</dbReference>
<comment type="caution">
    <text evidence="1">The sequence shown here is derived from an EMBL/GenBank/DDBJ whole genome shotgun (WGS) entry which is preliminary data.</text>
</comment>
<accession>A0A1E5SJQ9</accession>
<reference evidence="1 2" key="1">
    <citation type="submission" date="2016-05" db="EMBL/GenBank/DDBJ databases">
        <title>Draft Genome Sequence of Algibacter sp. Strain SK-16 Isolated from the Surface Water of Aburatsubo Inlet.</title>
        <authorList>
            <person name="Wong S.-K."/>
            <person name="Yoshizawa S."/>
            <person name="Nakajima Y."/>
            <person name="Ogura Y."/>
            <person name="Tetsuya H."/>
            <person name="Hamasaki K."/>
        </authorList>
    </citation>
    <scope>NUCLEOTIDE SEQUENCE [LARGE SCALE GENOMIC DNA]</scope>
    <source>
        <strain evidence="1 2">SK-16</strain>
    </source>
</reference>
<evidence type="ECO:0000313" key="2">
    <source>
        <dbReference type="Proteomes" id="UP000095713"/>
    </source>
</evidence>
<name>A0A1E5SJQ9_9FLAO</name>
<protein>
    <recommendedName>
        <fullName evidence="3">Plasmid stabilization protein</fullName>
    </recommendedName>
</protein>
<organism evidence="1 2">
    <name type="scientific">Flavivirga aquatica</name>
    <dbReference type="NCBI Taxonomy" id="1849968"/>
    <lineage>
        <taxon>Bacteria</taxon>
        <taxon>Pseudomonadati</taxon>
        <taxon>Bacteroidota</taxon>
        <taxon>Flavobacteriia</taxon>
        <taxon>Flavobacteriales</taxon>
        <taxon>Flavobacteriaceae</taxon>
        <taxon>Flavivirga</taxon>
    </lineage>
</organism>
<dbReference type="AlphaFoldDB" id="A0A1E5SJQ9"/>
<evidence type="ECO:0000313" key="1">
    <source>
        <dbReference type="EMBL" id="OEJ99341.1"/>
    </source>
</evidence>
<dbReference type="RefSeq" id="WP_069832017.1">
    <property type="nucleotide sequence ID" value="NZ_MDJD01000054.1"/>
</dbReference>
<proteinExistence type="predicted"/>
<dbReference type="EMBL" id="MDJD01000054">
    <property type="protein sequence ID" value="OEJ99341.1"/>
    <property type="molecule type" value="Genomic_DNA"/>
</dbReference>
<dbReference type="STRING" id="1849968.A8C32_09260"/>
<keyword evidence="2" id="KW-1185">Reference proteome</keyword>
<gene>
    <name evidence="1" type="ORF">A8C32_09260</name>
</gene>
<dbReference type="Proteomes" id="UP000095713">
    <property type="component" value="Unassembled WGS sequence"/>
</dbReference>
<dbReference type="OrthoDB" id="981785at2"/>
<sequence>MGLKIEWSENAEQDIRHIFKRVKKKTKSENLARNVISDIYDAGINIHYVKQYQVDEFLGEPYRRMVVRHFKIIYKPVNDDEIKILQVFDTYQNPLKLRK</sequence>
<dbReference type="InterPro" id="IPR035093">
    <property type="entry name" value="RelE/ParE_toxin_dom_sf"/>
</dbReference>
<evidence type="ECO:0008006" key="3">
    <source>
        <dbReference type="Google" id="ProtNLM"/>
    </source>
</evidence>